<dbReference type="Proteomes" id="UP000712600">
    <property type="component" value="Unassembled WGS sequence"/>
</dbReference>
<gene>
    <name evidence="2" type="ORF">F2Q69_00054617</name>
</gene>
<protein>
    <submittedName>
        <fullName evidence="2">Uncharacterized protein</fullName>
    </submittedName>
</protein>
<organism evidence="2 3">
    <name type="scientific">Brassica cretica</name>
    <name type="common">Mustard</name>
    <dbReference type="NCBI Taxonomy" id="69181"/>
    <lineage>
        <taxon>Eukaryota</taxon>
        <taxon>Viridiplantae</taxon>
        <taxon>Streptophyta</taxon>
        <taxon>Embryophyta</taxon>
        <taxon>Tracheophyta</taxon>
        <taxon>Spermatophyta</taxon>
        <taxon>Magnoliopsida</taxon>
        <taxon>eudicotyledons</taxon>
        <taxon>Gunneridae</taxon>
        <taxon>Pentapetalae</taxon>
        <taxon>rosids</taxon>
        <taxon>malvids</taxon>
        <taxon>Brassicales</taxon>
        <taxon>Brassicaceae</taxon>
        <taxon>Brassiceae</taxon>
        <taxon>Brassica</taxon>
    </lineage>
</organism>
<dbReference type="EMBL" id="QGKX02002183">
    <property type="protein sequence ID" value="KAF3487112.1"/>
    <property type="molecule type" value="Genomic_DNA"/>
</dbReference>
<reference evidence="2" key="1">
    <citation type="submission" date="2019-12" db="EMBL/GenBank/DDBJ databases">
        <title>Genome sequencing and annotation of Brassica cretica.</title>
        <authorList>
            <person name="Studholme D.J."/>
            <person name="Sarris P."/>
        </authorList>
    </citation>
    <scope>NUCLEOTIDE SEQUENCE</scope>
    <source>
        <strain evidence="2">PFS-109/04</strain>
        <tissue evidence="2">Leaf</tissue>
    </source>
</reference>
<sequence length="69" mass="7875">MKKEKDPKEDKHHCCSAKDSSINDRTMAPRRTKMASRIKPPYARGEPEDDTVSPTHPWPREKGTEISLA</sequence>
<dbReference type="AlphaFoldDB" id="A0A8S9N088"/>
<name>A0A8S9N088_BRACR</name>
<accession>A0A8S9N088</accession>
<feature type="region of interest" description="Disordered" evidence="1">
    <location>
        <begin position="1"/>
        <end position="69"/>
    </location>
</feature>
<proteinExistence type="predicted"/>
<comment type="caution">
    <text evidence="2">The sequence shown here is derived from an EMBL/GenBank/DDBJ whole genome shotgun (WGS) entry which is preliminary data.</text>
</comment>
<evidence type="ECO:0000313" key="3">
    <source>
        <dbReference type="Proteomes" id="UP000712600"/>
    </source>
</evidence>
<feature type="compositionally biased region" description="Basic and acidic residues" evidence="1">
    <location>
        <begin position="58"/>
        <end position="69"/>
    </location>
</feature>
<evidence type="ECO:0000313" key="2">
    <source>
        <dbReference type="EMBL" id="KAF3487112.1"/>
    </source>
</evidence>
<evidence type="ECO:0000256" key="1">
    <source>
        <dbReference type="SAM" id="MobiDB-lite"/>
    </source>
</evidence>
<feature type="compositionally biased region" description="Basic and acidic residues" evidence="1">
    <location>
        <begin position="1"/>
        <end position="13"/>
    </location>
</feature>